<reference evidence="5" key="1">
    <citation type="journal article" date="2021" name="J. Hered.">
        <title>Genome Assembly of Salicaceae Populus deltoides (Eastern Cottonwood) I-69 Based on Nanopore Sequencing and Hi-C Technologies.</title>
        <authorList>
            <person name="Bai S."/>
            <person name="Wu H."/>
            <person name="Zhang J."/>
            <person name="Pan Z."/>
            <person name="Zhao W."/>
            <person name="Li Z."/>
            <person name="Tong C."/>
        </authorList>
    </citation>
    <scope>NUCLEOTIDE SEQUENCE</scope>
    <source>
        <tissue evidence="5">Leaf</tissue>
    </source>
</reference>
<dbReference type="AlphaFoldDB" id="A0A8T2Y932"/>
<evidence type="ECO:0000256" key="1">
    <source>
        <dbReference type="ARBA" id="ARBA00022884"/>
    </source>
</evidence>
<evidence type="ECO:0000259" key="4">
    <source>
        <dbReference type="PROSITE" id="PS50102"/>
    </source>
</evidence>
<evidence type="ECO:0000256" key="3">
    <source>
        <dbReference type="SAM" id="MobiDB-lite"/>
    </source>
</evidence>
<feature type="region of interest" description="Disordered" evidence="3">
    <location>
        <begin position="140"/>
        <end position="161"/>
    </location>
</feature>
<dbReference type="PANTHER" id="PTHR19965">
    <property type="entry name" value="RNA AND EXPORT FACTOR BINDING PROTEIN"/>
    <property type="match status" value="1"/>
</dbReference>
<protein>
    <recommendedName>
        <fullName evidence="4">RRM domain-containing protein</fullName>
    </recommendedName>
</protein>
<gene>
    <name evidence="5" type="ORF">H0E87_016388</name>
</gene>
<dbReference type="Proteomes" id="UP000807159">
    <property type="component" value="Chromosome 8"/>
</dbReference>
<dbReference type="InterPro" id="IPR035979">
    <property type="entry name" value="RBD_domain_sf"/>
</dbReference>
<dbReference type="InterPro" id="IPR051229">
    <property type="entry name" value="ALYREF_mRNA_export"/>
</dbReference>
<accession>A0A8T2Y932</accession>
<evidence type="ECO:0000313" key="5">
    <source>
        <dbReference type="EMBL" id="KAH8501581.1"/>
    </source>
</evidence>
<dbReference type="GO" id="GO:0006406">
    <property type="term" value="P:mRNA export from nucleus"/>
    <property type="evidence" value="ECO:0007669"/>
    <property type="project" value="TreeGrafter"/>
</dbReference>
<sequence>MNDDVDLLRFGVLWACTCAVAKAVMFFHDDDKKKAAGHYVVTCPIIEVIFSEVGDLLRYSLHYDMSGRSKGTAEVVFALQTDPLAAIKRYNNVQLDGKPLKIELVGVNVITPVPVLVTTTTNLAKPNNVIRSVQERIGARRRGHGSGQELARSRGHSQGDTMSRSLLQKHLILTWTDTTLKP</sequence>
<dbReference type="GO" id="GO:0005634">
    <property type="term" value="C:nucleus"/>
    <property type="evidence" value="ECO:0007669"/>
    <property type="project" value="TreeGrafter"/>
</dbReference>
<organism evidence="5 6">
    <name type="scientific">Populus deltoides</name>
    <name type="common">Eastern poplar</name>
    <name type="synonym">Eastern cottonwood</name>
    <dbReference type="NCBI Taxonomy" id="3696"/>
    <lineage>
        <taxon>Eukaryota</taxon>
        <taxon>Viridiplantae</taxon>
        <taxon>Streptophyta</taxon>
        <taxon>Embryophyta</taxon>
        <taxon>Tracheophyta</taxon>
        <taxon>Spermatophyta</taxon>
        <taxon>Magnoliopsida</taxon>
        <taxon>eudicotyledons</taxon>
        <taxon>Gunneridae</taxon>
        <taxon>Pentapetalae</taxon>
        <taxon>rosids</taxon>
        <taxon>fabids</taxon>
        <taxon>Malpighiales</taxon>
        <taxon>Salicaceae</taxon>
        <taxon>Saliceae</taxon>
        <taxon>Populus</taxon>
    </lineage>
</organism>
<evidence type="ECO:0000256" key="2">
    <source>
        <dbReference type="PROSITE-ProRule" id="PRU00176"/>
    </source>
</evidence>
<dbReference type="InterPro" id="IPR012677">
    <property type="entry name" value="Nucleotide-bd_a/b_plait_sf"/>
</dbReference>
<comment type="caution">
    <text evidence="5">The sequence shown here is derived from an EMBL/GenBank/DDBJ whole genome shotgun (WGS) entry which is preliminary data.</text>
</comment>
<name>A0A8T2Y932_POPDE</name>
<keyword evidence="1 2" id="KW-0694">RNA-binding</keyword>
<dbReference type="GO" id="GO:0003729">
    <property type="term" value="F:mRNA binding"/>
    <property type="evidence" value="ECO:0007669"/>
    <property type="project" value="TreeGrafter"/>
</dbReference>
<evidence type="ECO:0000313" key="6">
    <source>
        <dbReference type="Proteomes" id="UP000807159"/>
    </source>
</evidence>
<dbReference type="InterPro" id="IPR000504">
    <property type="entry name" value="RRM_dom"/>
</dbReference>
<keyword evidence="6" id="KW-1185">Reference proteome</keyword>
<dbReference type="Pfam" id="PF00076">
    <property type="entry name" value="RRM_1"/>
    <property type="match status" value="1"/>
</dbReference>
<dbReference type="Gene3D" id="3.30.70.330">
    <property type="match status" value="1"/>
</dbReference>
<feature type="domain" description="RRM" evidence="4">
    <location>
        <begin position="46"/>
        <end position="107"/>
    </location>
</feature>
<dbReference type="PANTHER" id="PTHR19965:SF102">
    <property type="entry name" value="THO COMPLEX SUBUNIT 4A-LIKE ISOFORM X1"/>
    <property type="match status" value="1"/>
</dbReference>
<dbReference type="SUPFAM" id="SSF54928">
    <property type="entry name" value="RNA-binding domain, RBD"/>
    <property type="match status" value="1"/>
</dbReference>
<dbReference type="PROSITE" id="PS50102">
    <property type="entry name" value="RRM"/>
    <property type="match status" value="1"/>
</dbReference>
<proteinExistence type="predicted"/>
<dbReference type="EMBL" id="JACEGQ020000008">
    <property type="protein sequence ID" value="KAH8501581.1"/>
    <property type="molecule type" value="Genomic_DNA"/>
</dbReference>